<accession>A0A1S2L579</accession>
<protein>
    <submittedName>
        <fullName evidence="1">Uncharacterized protein</fullName>
    </submittedName>
</protein>
<dbReference type="OrthoDB" id="2970257at2"/>
<evidence type="ECO:0000313" key="2">
    <source>
        <dbReference type="Proteomes" id="UP000180098"/>
    </source>
</evidence>
<gene>
    <name evidence="1" type="ORF">BKP35_18330</name>
</gene>
<evidence type="ECO:0000313" key="1">
    <source>
        <dbReference type="EMBL" id="OIJ07642.1"/>
    </source>
</evidence>
<name>A0A1S2L579_9BACI</name>
<dbReference type="AlphaFoldDB" id="A0A1S2L579"/>
<sequence>MEATDFLTVKGFSKLTDQQQQLFVKVYKSHLAAMGTEKRKKYEPSNLKEIKYSVRERCLHVFWKGNTDWFHYDSRGCWY</sequence>
<dbReference type="Proteomes" id="UP000180098">
    <property type="component" value="Unassembled WGS sequence"/>
</dbReference>
<keyword evidence="2" id="KW-1185">Reference proteome</keyword>
<dbReference type="RefSeq" id="WP_071314830.1">
    <property type="nucleotide sequence ID" value="NZ_MLQQ01000058.1"/>
</dbReference>
<reference evidence="1 2" key="1">
    <citation type="submission" date="2016-10" db="EMBL/GenBank/DDBJ databases">
        <title>Draft genome sequences of four alkaliphilic bacteria belonging to the Anaerobacillus genus.</title>
        <authorList>
            <person name="Bassil N.M."/>
            <person name="Lloyd J.R."/>
        </authorList>
    </citation>
    <scope>NUCLEOTIDE SEQUENCE [LARGE SCALE GENOMIC DNA]</scope>
    <source>
        <strain evidence="1 2">DSM 15340</strain>
    </source>
</reference>
<comment type="caution">
    <text evidence="1">The sequence shown here is derived from an EMBL/GenBank/DDBJ whole genome shotgun (WGS) entry which is preliminary data.</text>
</comment>
<dbReference type="EMBL" id="MLQQ01000058">
    <property type="protein sequence ID" value="OIJ07642.1"/>
    <property type="molecule type" value="Genomic_DNA"/>
</dbReference>
<organism evidence="1 2">
    <name type="scientific">Anaerobacillus arseniciselenatis</name>
    <dbReference type="NCBI Taxonomy" id="85682"/>
    <lineage>
        <taxon>Bacteria</taxon>
        <taxon>Bacillati</taxon>
        <taxon>Bacillota</taxon>
        <taxon>Bacilli</taxon>
        <taxon>Bacillales</taxon>
        <taxon>Bacillaceae</taxon>
        <taxon>Anaerobacillus</taxon>
    </lineage>
</organism>
<proteinExistence type="predicted"/>